<dbReference type="InterPro" id="IPR015943">
    <property type="entry name" value="WD40/YVTN_repeat-like_dom_sf"/>
</dbReference>
<dbReference type="SMART" id="SM00320">
    <property type="entry name" value="WD40"/>
    <property type="match status" value="2"/>
</dbReference>
<dbReference type="EMBL" id="JAFCIX010000076">
    <property type="protein sequence ID" value="KAH6599178.1"/>
    <property type="molecule type" value="Genomic_DNA"/>
</dbReference>
<feature type="compositionally biased region" description="Basic residues" evidence="4">
    <location>
        <begin position="514"/>
        <end position="523"/>
    </location>
</feature>
<reference evidence="5 6" key="1">
    <citation type="submission" date="2021-02" db="EMBL/GenBank/DDBJ databases">
        <title>Variation within the Batrachochytrium salamandrivorans European outbreak.</title>
        <authorList>
            <person name="Kelly M."/>
            <person name="Pasmans F."/>
            <person name="Shea T.P."/>
            <person name="Munoz J.F."/>
            <person name="Carranza S."/>
            <person name="Cuomo C.A."/>
            <person name="Martel A."/>
        </authorList>
    </citation>
    <scope>NUCLEOTIDE SEQUENCE [LARGE SCALE GENOMIC DNA]</scope>
    <source>
        <strain evidence="5 6">AMFP18/2</strain>
    </source>
</reference>
<feature type="region of interest" description="Disordered" evidence="4">
    <location>
        <begin position="501"/>
        <end position="523"/>
    </location>
</feature>
<keyword evidence="6" id="KW-1185">Reference proteome</keyword>
<sequence>MRIVTGDEVGLLKVTTIRKEALVPMPNKKLKSNIKDRKSSSISASPGNENGDPTAEGEKEPVKPLVVTRVFGAVDRNQSIQLLAQSTLDADVVVVARSSGLVECVSISTGAILRRHQCFIPTPALGKDQMQDQPRPRLTIAKVKPRSEHFIGLHEHNGVIIACTDTGSIFYLHPDGHKDEELPSVVAHLGMDRLCKMRVHPKFPHIFATGGEERELCVWDIKSLSNPTAAVAGSGKKLGKKLTKKQKQEKEQLENAAHSAENGHIKELHQSGEKAKEAIPVLEPIWSAKNVRNDFLDMRVPVWVTEIQWIGTNSPTCLAIGTGYHQVRKYDTSQQRRPILDVTIGEHPIKTLATDPNGLDIIFADTTGQMMAIDGQTGKLTGKFLGIAGAVTQVVRCLDDDVVVSIGIDRKMRLFEGSGKRRITKEVYLKQRLSALLVDELWQDEDDAPKEGEEVNLSTESAPRSNRRSRSGNSESDDDALWESLPAIKDTTIESDTLLTSVTTKQEDNSTLSKAKRTKRDHV</sequence>
<dbReference type="InterPro" id="IPR036322">
    <property type="entry name" value="WD40_repeat_dom_sf"/>
</dbReference>
<dbReference type="CDD" id="cd22857">
    <property type="entry name" value="WDR74"/>
    <property type="match status" value="1"/>
</dbReference>
<proteinExistence type="inferred from homology"/>
<dbReference type="InterPro" id="IPR037379">
    <property type="entry name" value="WDR74/Nsa1"/>
</dbReference>
<protein>
    <recommendedName>
        <fullName evidence="3">Ribosome biogenesis protein NSA1</fullName>
    </recommendedName>
</protein>
<gene>
    <name evidence="5" type="ORF">BASA50_003206</name>
</gene>
<dbReference type="Proteomes" id="UP001648503">
    <property type="component" value="Unassembled WGS sequence"/>
</dbReference>
<feature type="compositionally biased region" description="Polar residues" evidence="4">
    <location>
        <begin position="501"/>
        <end position="513"/>
    </location>
</feature>
<evidence type="ECO:0000313" key="6">
    <source>
        <dbReference type="Proteomes" id="UP001648503"/>
    </source>
</evidence>
<evidence type="ECO:0000256" key="3">
    <source>
        <dbReference type="ARBA" id="ARBA00014234"/>
    </source>
</evidence>
<name>A0ABQ8FJ61_9FUNG</name>
<comment type="caution">
    <text evidence="5">The sequence shown here is derived from an EMBL/GenBank/DDBJ whole genome shotgun (WGS) entry which is preliminary data.</text>
</comment>
<dbReference type="PANTHER" id="PTHR16038:SF4">
    <property type="entry name" value="WD REPEAT-CONTAINING PROTEIN 74"/>
    <property type="match status" value="1"/>
</dbReference>
<organism evidence="5 6">
    <name type="scientific">Batrachochytrium salamandrivorans</name>
    <dbReference type="NCBI Taxonomy" id="1357716"/>
    <lineage>
        <taxon>Eukaryota</taxon>
        <taxon>Fungi</taxon>
        <taxon>Fungi incertae sedis</taxon>
        <taxon>Chytridiomycota</taxon>
        <taxon>Chytridiomycota incertae sedis</taxon>
        <taxon>Chytridiomycetes</taxon>
        <taxon>Rhizophydiales</taxon>
        <taxon>Rhizophydiales incertae sedis</taxon>
        <taxon>Batrachochytrium</taxon>
    </lineage>
</organism>
<feature type="region of interest" description="Disordered" evidence="4">
    <location>
        <begin position="447"/>
        <end position="485"/>
    </location>
</feature>
<comment type="similarity">
    <text evidence="1">Belongs to the NSA1 family.</text>
</comment>
<dbReference type="SUPFAM" id="SSF50978">
    <property type="entry name" value="WD40 repeat-like"/>
    <property type="match status" value="1"/>
</dbReference>
<dbReference type="InterPro" id="IPR001680">
    <property type="entry name" value="WD40_rpt"/>
</dbReference>
<dbReference type="Gene3D" id="2.130.10.10">
    <property type="entry name" value="YVTN repeat-like/Quinoprotein amine dehydrogenase"/>
    <property type="match status" value="2"/>
</dbReference>
<dbReference type="PANTHER" id="PTHR16038">
    <property type="entry name" value="NOP SEVEN ASSOCIATED PROTEIN 1"/>
    <property type="match status" value="1"/>
</dbReference>
<comment type="subunit">
    <text evidence="2">Component of the pre-66S ribosomal particle.</text>
</comment>
<evidence type="ECO:0000313" key="5">
    <source>
        <dbReference type="EMBL" id="KAH6599178.1"/>
    </source>
</evidence>
<feature type="region of interest" description="Disordered" evidence="4">
    <location>
        <begin position="28"/>
        <end position="61"/>
    </location>
</feature>
<feature type="compositionally biased region" description="Basic and acidic residues" evidence="4">
    <location>
        <begin position="261"/>
        <end position="273"/>
    </location>
</feature>
<feature type="region of interest" description="Disordered" evidence="4">
    <location>
        <begin position="246"/>
        <end position="273"/>
    </location>
</feature>
<accession>A0ABQ8FJ61</accession>
<evidence type="ECO:0000256" key="2">
    <source>
        <dbReference type="ARBA" id="ARBA00011187"/>
    </source>
</evidence>
<evidence type="ECO:0000256" key="1">
    <source>
        <dbReference type="ARBA" id="ARBA00007861"/>
    </source>
</evidence>
<evidence type="ECO:0000256" key="4">
    <source>
        <dbReference type="SAM" id="MobiDB-lite"/>
    </source>
</evidence>